<feature type="transmembrane region" description="Helical" evidence="8">
    <location>
        <begin position="541"/>
        <end position="558"/>
    </location>
</feature>
<organism evidence="9 10">
    <name type="scientific">Salinispira pacifica</name>
    <dbReference type="NCBI Taxonomy" id="1307761"/>
    <lineage>
        <taxon>Bacteria</taxon>
        <taxon>Pseudomonadati</taxon>
        <taxon>Spirochaetota</taxon>
        <taxon>Spirochaetia</taxon>
        <taxon>Spirochaetales</taxon>
        <taxon>Spirochaetaceae</taxon>
        <taxon>Salinispira</taxon>
    </lineage>
</organism>
<feature type="transmembrane region" description="Helical" evidence="8">
    <location>
        <begin position="216"/>
        <end position="234"/>
    </location>
</feature>
<evidence type="ECO:0000256" key="3">
    <source>
        <dbReference type="ARBA" id="ARBA00022448"/>
    </source>
</evidence>
<dbReference type="KEGG" id="slr:L21SP2_2896"/>
<feature type="transmembrane region" description="Helical" evidence="8">
    <location>
        <begin position="380"/>
        <end position="399"/>
    </location>
</feature>
<feature type="transmembrane region" description="Helical" evidence="8">
    <location>
        <begin position="510"/>
        <end position="529"/>
    </location>
</feature>
<name>V5WL17_9SPIO</name>
<feature type="transmembrane region" description="Helical" evidence="8">
    <location>
        <begin position="186"/>
        <end position="204"/>
    </location>
</feature>
<dbReference type="RefSeq" id="WP_024269141.1">
    <property type="nucleotide sequence ID" value="NC_023035.1"/>
</dbReference>
<feature type="transmembrane region" description="Helical" evidence="8">
    <location>
        <begin position="58"/>
        <end position="78"/>
    </location>
</feature>
<dbReference type="Pfam" id="PF02652">
    <property type="entry name" value="Lactate_perm"/>
    <property type="match status" value="1"/>
</dbReference>
<dbReference type="OrthoDB" id="9761056at2"/>
<evidence type="ECO:0000313" key="9">
    <source>
        <dbReference type="EMBL" id="AHC16244.1"/>
    </source>
</evidence>
<evidence type="ECO:0000256" key="2">
    <source>
        <dbReference type="ARBA" id="ARBA00010100"/>
    </source>
</evidence>
<evidence type="ECO:0000256" key="7">
    <source>
        <dbReference type="ARBA" id="ARBA00023136"/>
    </source>
</evidence>
<dbReference type="EMBL" id="CP006939">
    <property type="protein sequence ID" value="AHC16244.1"/>
    <property type="molecule type" value="Genomic_DNA"/>
</dbReference>
<evidence type="ECO:0000256" key="5">
    <source>
        <dbReference type="ARBA" id="ARBA00022692"/>
    </source>
</evidence>
<keyword evidence="6 8" id="KW-1133">Transmembrane helix</keyword>
<dbReference type="GO" id="GO:0015129">
    <property type="term" value="F:lactate transmembrane transporter activity"/>
    <property type="evidence" value="ECO:0007669"/>
    <property type="project" value="UniProtKB-UniRule"/>
</dbReference>
<evidence type="ECO:0000313" key="10">
    <source>
        <dbReference type="Proteomes" id="UP000018680"/>
    </source>
</evidence>
<dbReference type="PATRIC" id="fig|1307761.3.peg.2886"/>
<feature type="transmembrane region" description="Helical" evidence="8">
    <location>
        <begin position="457"/>
        <end position="475"/>
    </location>
</feature>
<reference evidence="9 10" key="1">
    <citation type="journal article" date="2015" name="Stand. Genomic Sci.">
        <title>Complete genome sequence and description of Salinispira pacifica gen. nov., sp. nov., a novel spirochaete isolated form a hypersaline microbial mat.</title>
        <authorList>
            <person name="Ben Hania W."/>
            <person name="Joseph M."/>
            <person name="Schumann P."/>
            <person name="Bunk B."/>
            <person name="Fiebig A."/>
            <person name="Sproer C."/>
            <person name="Klenk H.P."/>
            <person name="Fardeau M.L."/>
            <person name="Spring S."/>
        </authorList>
    </citation>
    <scope>NUCLEOTIDE SEQUENCE [LARGE SCALE GENOMIC DNA]</scope>
    <source>
        <strain evidence="9 10">L21-RPul-D2</strain>
    </source>
</reference>
<keyword evidence="7 8" id="KW-0472">Membrane</keyword>
<feature type="transmembrane region" description="Helical" evidence="8">
    <location>
        <begin position="310"/>
        <end position="329"/>
    </location>
</feature>
<dbReference type="eggNOG" id="COG1620">
    <property type="taxonomic scope" value="Bacteria"/>
</dbReference>
<dbReference type="STRING" id="1307761.L21SP2_2896"/>
<comment type="subcellular location">
    <subcellularLocation>
        <location evidence="1 8">Cell membrane</location>
        <topology evidence="1 8">Multi-pass membrane protein</topology>
    </subcellularLocation>
</comment>
<feature type="transmembrane region" description="Helical" evidence="8">
    <location>
        <begin position="240"/>
        <end position="259"/>
    </location>
</feature>
<dbReference type="GO" id="GO:0015295">
    <property type="term" value="F:solute:proton symporter activity"/>
    <property type="evidence" value="ECO:0007669"/>
    <property type="project" value="TreeGrafter"/>
</dbReference>
<keyword evidence="5 8" id="KW-0812">Transmembrane</keyword>
<feature type="transmembrane region" description="Helical" evidence="8">
    <location>
        <begin position="423"/>
        <end position="445"/>
    </location>
</feature>
<dbReference type="Proteomes" id="UP000018680">
    <property type="component" value="Chromosome"/>
</dbReference>
<sequence length="559" mass="59461">MILQTILSFFPIVFLIYLMTKKNNTPSHKALPLTALITYFLMLVVFRRDANLVHANVLDGLLTAWTPILIIWGAIFLFRTMEASGAMNTIRSWLNTVTPNKVGQLMIVGWAFPFLIEGASGFGTPAALAAPVLVGLGFPAMRVAIMALIMNTVSVSFGAVGTPTWFGFAGIDLTGAEILEIGVKSAAIHGVASLIIPIIALSFLVKWKHIRKNLGYIYLSVGATVLPYIGVAFFNYEFPALVGGGIGLVASVIFAKMGWGLDKKEGHLLDVLHPSEKDGAGAHSPSHAGIHDESSVEALSREKLQKSESLVKATFPLWGTILILIITRIPQLGLKGLLNLTEPAAFAGLGSLGVFSISPSLTLGLNNIFGTGVNWSHKILYVPSIIPFALIAGLTFLWYRSSRETVARVFSQSVSQMINPTKALLGALVFVNLMMMGGDGAAVALIGDALARTTGDAWRYFSALLGAVGSFFSGSNTVSNLTFGPIQDTIASNLGLNRTTILALQSVGGAMGNMVCINNIVAVSSVLALKRSEGYILTRTARALLVYAAVAALMSVFMA</sequence>
<dbReference type="GO" id="GO:0005886">
    <property type="term" value="C:plasma membrane"/>
    <property type="evidence" value="ECO:0007669"/>
    <property type="project" value="UniProtKB-SubCell"/>
</dbReference>
<comment type="similarity">
    <text evidence="2 8">Belongs to the lactate permease family.</text>
</comment>
<evidence type="ECO:0000256" key="6">
    <source>
        <dbReference type="ARBA" id="ARBA00022989"/>
    </source>
</evidence>
<dbReference type="NCBIfam" id="TIGR00795">
    <property type="entry name" value="lctP"/>
    <property type="match status" value="1"/>
</dbReference>
<dbReference type="InterPro" id="IPR003804">
    <property type="entry name" value="Lactate_perm"/>
</dbReference>
<keyword evidence="3 8" id="KW-0813">Transport</keyword>
<protein>
    <recommendedName>
        <fullName evidence="8">L-lactate permease</fullName>
    </recommendedName>
</protein>
<feature type="transmembrane region" description="Helical" evidence="8">
    <location>
        <begin position="344"/>
        <end position="368"/>
    </location>
</feature>
<accession>V5WL17</accession>
<proteinExistence type="inferred from homology"/>
<dbReference type="AlphaFoldDB" id="V5WL17"/>
<feature type="transmembrane region" description="Helical" evidence="8">
    <location>
        <begin position="30"/>
        <end position="46"/>
    </location>
</feature>
<dbReference type="PANTHER" id="PTHR30003:SF0">
    <property type="entry name" value="GLYCOLATE PERMEASE GLCA-RELATED"/>
    <property type="match status" value="1"/>
</dbReference>
<evidence type="ECO:0000256" key="8">
    <source>
        <dbReference type="RuleBase" id="RU365092"/>
    </source>
</evidence>
<feature type="transmembrane region" description="Helical" evidence="8">
    <location>
        <begin position="110"/>
        <end position="136"/>
    </location>
</feature>
<dbReference type="PANTHER" id="PTHR30003">
    <property type="entry name" value="L-LACTATE PERMEASE"/>
    <property type="match status" value="1"/>
</dbReference>
<keyword evidence="10" id="KW-1185">Reference proteome</keyword>
<gene>
    <name evidence="9" type="ORF">L21SP2_2896</name>
</gene>
<comment type="function">
    <text evidence="8">Uptake of L-lactate across the membrane. Can also transport D-lactate and glycolate.</text>
</comment>
<feature type="transmembrane region" description="Helical" evidence="8">
    <location>
        <begin position="143"/>
        <end position="166"/>
    </location>
</feature>
<evidence type="ECO:0000256" key="4">
    <source>
        <dbReference type="ARBA" id="ARBA00022475"/>
    </source>
</evidence>
<keyword evidence="4 8" id="KW-1003">Cell membrane</keyword>
<evidence type="ECO:0000256" key="1">
    <source>
        <dbReference type="ARBA" id="ARBA00004651"/>
    </source>
</evidence>
<dbReference type="HOGENOM" id="CLU_021628_4_1_12"/>